<keyword evidence="2" id="KW-1185">Reference proteome</keyword>
<protein>
    <submittedName>
        <fullName evidence="1">Uncharacterized protein</fullName>
    </submittedName>
</protein>
<proteinExistence type="predicted"/>
<reference evidence="2" key="1">
    <citation type="journal article" date="2019" name="Int. J. Syst. Evol. Microbiol.">
        <title>The Global Catalogue of Microorganisms (GCM) 10K type strain sequencing project: providing services to taxonomists for standard genome sequencing and annotation.</title>
        <authorList>
            <consortium name="The Broad Institute Genomics Platform"/>
            <consortium name="The Broad Institute Genome Sequencing Center for Infectious Disease"/>
            <person name="Wu L."/>
            <person name="Ma J."/>
        </authorList>
    </citation>
    <scope>NUCLEOTIDE SEQUENCE [LARGE SCALE GENOMIC DNA]</scope>
    <source>
        <strain evidence="2">JCM 18019</strain>
    </source>
</reference>
<accession>A0ABP9M0Y0</accession>
<evidence type="ECO:0000313" key="2">
    <source>
        <dbReference type="Proteomes" id="UP001500353"/>
    </source>
</evidence>
<sequence>MVFLTLLWSCHNEDFAKGETESQRNNANFFKHVTSNTAKSGVDYVSILEAYNREKDFLTTMPDQKGMPIWDKMQVLDIGEKTVLYVPLSEDKTDLSSLMVVKLDEENSVFHLQDFTNDYLKGYVYNTEYPKENRKLLMDTFLQMNFFTFGHQQFTNLPKDIYEGSLEYNRLNILDAKKGTEQNKGFIYNTICTTYHYCVHGQSTSICDYGHCNCGGLISCFLVTSCSTTATWIDDDPFPPLPGGGGGGGGAPSPKGIPPVDPCTQSGMPFYRVSPQCVGNNGNVETPDLDTPCAKIKSVVNNAQLKPKIDSLKQYSLTAVENEKGYQQDKSGNVTPAPVNGAHHVDFIIDQNSLGGIHCHTLNGTHMFSPKDILTFLSFAEVQNQTLPSGSIIDNTGNAFLGMISQSSSYFITFNGASGDLPPPMTQADEEAFELEMNKVYKKTVEDLLKAEGKSKNDDLSEVGLQKLFFSIIKEMDLEGKINLIKESGGNTSTIQQNSDGTIKAPIPC</sequence>
<dbReference type="RefSeq" id="WP_345201296.1">
    <property type="nucleotide sequence ID" value="NZ_BAABHX010000002.1"/>
</dbReference>
<comment type="caution">
    <text evidence="1">The sequence shown here is derived from an EMBL/GenBank/DDBJ whole genome shotgun (WGS) entry which is preliminary data.</text>
</comment>
<name>A0ABP9M0Y0_9FLAO</name>
<dbReference type="Proteomes" id="UP001500353">
    <property type="component" value="Unassembled WGS sequence"/>
</dbReference>
<organism evidence="1 2">
    <name type="scientific">Chryseobacterium ginsengisoli</name>
    <dbReference type="NCBI Taxonomy" id="363853"/>
    <lineage>
        <taxon>Bacteria</taxon>
        <taxon>Pseudomonadati</taxon>
        <taxon>Bacteroidota</taxon>
        <taxon>Flavobacteriia</taxon>
        <taxon>Flavobacteriales</taxon>
        <taxon>Weeksellaceae</taxon>
        <taxon>Chryseobacterium group</taxon>
        <taxon>Chryseobacterium</taxon>
    </lineage>
</organism>
<dbReference type="EMBL" id="BAABHX010000002">
    <property type="protein sequence ID" value="GAA5088946.1"/>
    <property type="molecule type" value="Genomic_DNA"/>
</dbReference>
<gene>
    <name evidence="1" type="ORF">GCM10023210_13150</name>
</gene>
<evidence type="ECO:0000313" key="1">
    <source>
        <dbReference type="EMBL" id="GAA5088946.1"/>
    </source>
</evidence>